<dbReference type="SUPFAM" id="SSF53335">
    <property type="entry name" value="S-adenosyl-L-methionine-dependent methyltransferases"/>
    <property type="match status" value="1"/>
</dbReference>
<protein>
    <submittedName>
        <fullName evidence="2">Methyltransferase domain</fullName>
    </submittedName>
</protein>
<dbReference type="GO" id="GO:0008168">
    <property type="term" value="F:methyltransferase activity"/>
    <property type="evidence" value="ECO:0007669"/>
    <property type="project" value="UniProtKB-KW"/>
</dbReference>
<evidence type="ECO:0000313" key="2">
    <source>
        <dbReference type="EMBL" id="CAB9513339.1"/>
    </source>
</evidence>
<dbReference type="InterPro" id="IPR029063">
    <property type="entry name" value="SAM-dependent_MTases_sf"/>
</dbReference>
<evidence type="ECO:0000259" key="1">
    <source>
        <dbReference type="Pfam" id="PF13847"/>
    </source>
</evidence>
<sequence>MREAQKLLKKHNGNLDSASEEYFGKRQIQDGDHYDRVSAAWDTVAIFLPVDYKKSKGKVEAYVDRRLDLISSCCLPSGADKQDSKPRLLDVGCGDGAIFPKISNLGLDYHGVDISPEMIRLGRQRFPNAKFQVGSFPPSSDDEVAQDCYDTLVFNGSLQFFPDTAGILGQAMACLRQSRGGRIVLSHVEGSKFVQHECRTNPSVAVRNMPTEAQLREWAAARWNAKYAVKVRTKEDLLLDQSIDEQDRANEDFYLMALDVVPN</sequence>
<dbReference type="InterPro" id="IPR025714">
    <property type="entry name" value="Methyltranfer_dom"/>
</dbReference>
<dbReference type="Pfam" id="PF13847">
    <property type="entry name" value="Methyltransf_31"/>
    <property type="match status" value="1"/>
</dbReference>
<dbReference type="PANTHER" id="PTHR43861">
    <property type="entry name" value="TRANS-ACONITATE 2-METHYLTRANSFERASE-RELATED"/>
    <property type="match status" value="1"/>
</dbReference>
<dbReference type="Proteomes" id="UP001153069">
    <property type="component" value="Unassembled WGS sequence"/>
</dbReference>
<keyword evidence="2" id="KW-0489">Methyltransferase</keyword>
<name>A0A9N8E3N2_9STRA</name>
<dbReference type="Gene3D" id="3.40.50.150">
    <property type="entry name" value="Vaccinia Virus protein VP39"/>
    <property type="match status" value="1"/>
</dbReference>
<keyword evidence="2" id="KW-0808">Transferase</keyword>
<dbReference type="EMBL" id="CAICTM010000584">
    <property type="protein sequence ID" value="CAB9513339.1"/>
    <property type="molecule type" value="Genomic_DNA"/>
</dbReference>
<comment type="caution">
    <text evidence="2">The sequence shown here is derived from an EMBL/GenBank/DDBJ whole genome shotgun (WGS) entry which is preliminary data.</text>
</comment>
<evidence type="ECO:0000313" key="3">
    <source>
        <dbReference type="Proteomes" id="UP001153069"/>
    </source>
</evidence>
<dbReference type="OrthoDB" id="540004at2759"/>
<gene>
    <name evidence="2" type="ORF">SEMRO_585_G171070.1</name>
</gene>
<dbReference type="PANTHER" id="PTHR43861:SF1">
    <property type="entry name" value="TRANS-ACONITATE 2-METHYLTRANSFERASE"/>
    <property type="match status" value="1"/>
</dbReference>
<keyword evidence="3" id="KW-1185">Reference proteome</keyword>
<feature type="domain" description="Methyltransferase" evidence="1">
    <location>
        <begin position="84"/>
        <end position="204"/>
    </location>
</feature>
<organism evidence="2 3">
    <name type="scientific">Seminavis robusta</name>
    <dbReference type="NCBI Taxonomy" id="568900"/>
    <lineage>
        <taxon>Eukaryota</taxon>
        <taxon>Sar</taxon>
        <taxon>Stramenopiles</taxon>
        <taxon>Ochrophyta</taxon>
        <taxon>Bacillariophyta</taxon>
        <taxon>Bacillariophyceae</taxon>
        <taxon>Bacillariophycidae</taxon>
        <taxon>Naviculales</taxon>
        <taxon>Naviculaceae</taxon>
        <taxon>Seminavis</taxon>
    </lineage>
</organism>
<proteinExistence type="predicted"/>
<dbReference type="AlphaFoldDB" id="A0A9N8E3N2"/>
<dbReference type="GO" id="GO:0032259">
    <property type="term" value="P:methylation"/>
    <property type="evidence" value="ECO:0007669"/>
    <property type="project" value="UniProtKB-KW"/>
</dbReference>
<reference evidence="2" key="1">
    <citation type="submission" date="2020-06" db="EMBL/GenBank/DDBJ databases">
        <authorList>
            <consortium name="Plant Systems Biology data submission"/>
        </authorList>
    </citation>
    <scope>NUCLEOTIDE SEQUENCE</scope>
    <source>
        <strain evidence="2">D6</strain>
    </source>
</reference>
<dbReference type="CDD" id="cd02440">
    <property type="entry name" value="AdoMet_MTases"/>
    <property type="match status" value="1"/>
</dbReference>
<accession>A0A9N8E3N2</accession>